<feature type="region of interest" description="Disordered" evidence="1">
    <location>
        <begin position="1"/>
        <end position="73"/>
    </location>
</feature>
<comment type="caution">
    <text evidence="2">The sequence shown here is derived from an EMBL/GenBank/DDBJ whole genome shotgun (WGS) entry which is preliminary data.</text>
</comment>
<dbReference type="Proteomes" id="UP000324222">
    <property type="component" value="Unassembled WGS sequence"/>
</dbReference>
<reference evidence="2 3" key="1">
    <citation type="submission" date="2019-05" db="EMBL/GenBank/DDBJ databases">
        <title>Another draft genome of Portunus trituberculatus and its Hox gene families provides insights of decapod evolution.</title>
        <authorList>
            <person name="Jeong J.-H."/>
            <person name="Song I."/>
            <person name="Kim S."/>
            <person name="Choi T."/>
            <person name="Kim D."/>
            <person name="Ryu S."/>
            <person name="Kim W."/>
        </authorList>
    </citation>
    <scope>NUCLEOTIDE SEQUENCE [LARGE SCALE GENOMIC DNA]</scope>
    <source>
        <tissue evidence="2">Muscle</tissue>
    </source>
</reference>
<gene>
    <name evidence="2" type="ORF">E2C01_030508</name>
</gene>
<feature type="compositionally biased region" description="Basic residues" evidence="1">
    <location>
        <begin position="1"/>
        <end position="10"/>
    </location>
</feature>
<evidence type="ECO:0000313" key="3">
    <source>
        <dbReference type="Proteomes" id="UP000324222"/>
    </source>
</evidence>
<proteinExistence type="predicted"/>
<feature type="compositionally biased region" description="Basic and acidic residues" evidence="1">
    <location>
        <begin position="61"/>
        <end position="73"/>
    </location>
</feature>
<sequence length="73" mass="8320">MGQVSKRNKQRKDAWNMSMEAQRIKRQRVEPDTSDTPVHILTSHTTTTLTTTTPQPTTSHAEQRKGNEEEKAS</sequence>
<protein>
    <submittedName>
        <fullName evidence="2">Uncharacterized protein</fullName>
    </submittedName>
</protein>
<dbReference type="EMBL" id="VSRR010003667">
    <property type="protein sequence ID" value="MPC37036.1"/>
    <property type="molecule type" value="Genomic_DNA"/>
</dbReference>
<evidence type="ECO:0000256" key="1">
    <source>
        <dbReference type="SAM" id="MobiDB-lite"/>
    </source>
</evidence>
<evidence type="ECO:0000313" key="2">
    <source>
        <dbReference type="EMBL" id="MPC37036.1"/>
    </source>
</evidence>
<accession>A0A5B7EV16</accession>
<dbReference type="AlphaFoldDB" id="A0A5B7EV16"/>
<feature type="compositionally biased region" description="Low complexity" evidence="1">
    <location>
        <begin position="41"/>
        <end position="60"/>
    </location>
</feature>
<keyword evidence="3" id="KW-1185">Reference proteome</keyword>
<organism evidence="2 3">
    <name type="scientific">Portunus trituberculatus</name>
    <name type="common">Swimming crab</name>
    <name type="synonym">Neptunus trituberculatus</name>
    <dbReference type="NCBI Taxonomy" id="210409"/>
    <lineage>
        <taxon>Eukaryota</taxon>
        <taxon>Metazoa</taxon>
        <taxon>Ecdysozoa</taxon>
        <taxon>Arthropoda</taxon>
        <taxon>Crustacea</taxon>
        <taxon>Multicrustacea</taxon>
        <taxon>Malacostraca</taxon>
        <taxon>Eumalacostraca</taxon>
        <taxon>Eucarida</taxon>
        <taxon>Decapoda</taxon>
        <taxon>Pleocyemata</taxon>
        <taxon>Brachyura</taxon>
        <taxon>Eubrachyura</taxon>
        <taxon>Portunoidea</taxon>
        <taxon>Portunidae</taxon>
        <taxon>Portuninae</taxon>
        <taxon>Portunus</taxon>
    </lineage>
</organism>
<name>A0A5B7EV16_PORTR</name>